<dbReference type="NCBIfam" id="NF040941">
    <property type="entry name" value="GGGWT_bact"/>
    <property type="match status" value="1"/>
</dbReference>
<dbReference type="Gene3D" id="2.60.120.1000">
    <property type="match status" value="1"/>
</dbReference>
<protein>
    <submittedName>
        <fullName evidence="2">Contactin-associated -like 2</fullName>
    </submittedName>
</protein>
<dbReference type="Pfam" id="PF01565">
    <property type="entry name" value="FAD_binding_4"/>
    <property type="match status" value="1"/>
</dbReference>
<gene>
    <name evidence="2" type="ORF">PACLA_8A065326</name>
</gene>
<dbReference type="SUPFAM" id="SSF56176">
    <property type="entry name" value="FAD-binding/transporter-associated domain-like"/>
    <property type="match status" value="1"/>
</dbReference>
<evidence type="ECO:0000256" key="1">
    <source>
        <dbReference type="SAM" id="MobiDB-lite"/>
    </source>
</evidence>
<evidence type="ECO:0000313" key="3">
    <source>
        <dbReference type="Proteomes" id="UP001152795"/>
    </source>
</evidence>
<organism evidence="2 3">
    <name type="scientific">Paramuricea clavata</name>
    <name type="common">Red gorgonian</name>
    <name type="synonym">Violescent sea-whip</name>
    <dbReference type="NCBI Taxonomy" id="317549"/>
    <lineage>
        <taxon>Eukaryota</taxon>
        <taxon>Metazoa</taxon>
        <taxon>Cnidaria</taxon>
        <taxon>Anthozoa</taxon>
        <taxon>Octocorallia</taxon>
        <taxon>Malacalcyonacea</taxon>
        <taxon>Plexauridae</taxon>
        <taxon>Paramuricea</taxon>
    </lineage>
</organism>
<dbReference type="InterPro" id="IPR016167">
    <property type="entry name" value="FAD-bd_PCMH_sub1"/>
</dbReference>
<evidence type="ECO:0000313" key="2">
    <source>
        <dbReference type="EMBL" id="CAB4000329.1"/>
    </source>
</evidence>
<comment type="caution">
    <text evidence="2">The sequence shown here is derived from an EMBL/GenBank/DDBJ whole genome shotgun (WGS) entry which is preliminary data.</text>
</comment>
<feature type="compositionally biased region" description="Polar residues" evidence="1">
    <location>
        <begin position="94"/>
        <end position="103"/>
    </location>
</feature>
<dbReference type="PANTHER" id="PTHR43762:SF8">
    <property type="entry name" value="L-GULONOLACTONE OXIDASE"/>
    <property type="match status" value="1"/>
</dbReference>
<accession>A0A6S7H7Q5</accession>
<dbReference type="InterPro" id="IPR006094">
    <property type="entry name" value="Oxid_FAD_bind_N"/>
</dbReference>
<dbReference type="InterPro" id="IPR036318">
    <property type="entry name" value="FAD-bd_PCMH-like_sf"/>
</dbReference>
<reference evidence="2" key="1">
    <citation type="submission" date="2020-04" db="EMBL/GenBank/DDBJ databases">
        <authorList>
            <person name="Alioto T."/>
            <person name="Alioto T."/>
            <person name="Gomez Garrido J."/>
        </authorList>
    </citation>
    <scope>NUCLEOTIDE SEQUENCE</scope>
    <source>
        <strain evidence="2">A484AB</strain>
    </source>
</reference>
<keyword evidence="3" id="KW-1185">Reference proteome</keyword>
<proteinExistence type="predicted"/>
<dbReference type="EMBL" id="CACRXK020003810">
    <property type="protein sequence ID" value="CAB4000329.1"/>
    <property type="molecule type" value="Genomic_DNA"/>
</dbReference>
<dbReference type="SUPFAM" id="SSF56496">
    <property type="entry name" value="Fibrinogen C-terminal domain-like"/>
    <property type="match status" value="1"/>
</dbReference>
<feature type="region of interest" description="Disordered" evidence="1">
    <location>
        <begin position="81"/>
        <end position="103"/>
    </location>
</feature>
<sequence>MSSNFEGIKGYKFTNWSKTFKCEPELYFEPTNHDEIRKILHEAAKRNKKVKVIGEGCSPSDIQCTPDYMISLRKLNKVLNTNKTGRPDNEDGEQISTGQQHSNDTCTALRQKNSSLPSGSYFIYPGDVALSPFQVHCDMESKNGIGVIVIGHDSESRTKVDNYEDAGSYSRKIRYNTTMQQIVAVINQSKICEQFIMYECWNSLLLYDSVGYWISRQGKRMNYWGGAAVDSGKCACGMNRTCVGGGNCNCDANDERLREDSGFLTDKNTLPVAELRFGDTGGNNDLVVHSAQKLSDSSNDTTVRNDSINISEEDSVLVNACIDYERSQSHIDIGGILQGGTVQTVNINIVNE</sequence>
<dbReference type="Gene3D" id="3.30.43.10">
    <property type="entry name" value="Uridine Diphospho-n-acetylenolpyruvylglucosamine Reductase, domain 2"/>
    <property type="match status" value="1"/>
</dbReference>
<dbReference type="AlphaFoldDB" id="A0A6S7H7Q5"/>
<dbReference type="PANTHER" id="PTHR43762">
    <property type="entry name" value="L-GULONOLACTONE OXIDASE"/>
    <property type="match status" value="1"/>
</dbReference>
<dbReference type="Proteomes" id="UP001152795">
    <property type="component" value="Unassembled WGS sequence"/>
</dbReference>
<name>A0A6S7H7Q5_PARCT</name>
<dbReference type="GO" id="GO:0016899">
    <property type="term" value="F:oxidoreductase activity, acting on the CH-OH group of donors, oxygen as acceptor"/>
    <property type="evidence" value="ECO:0007669"/>
    <property type="project" value="InterPro"/>
</dbReference>
<dbReference type="GO" id="GO:0050660">
    <property type="term" value="F:flavin adenine dinucleotide binding"/>
    <property type="evidence" value="ECO:0007669"/>
    <property type="project" value="InterPro"/>
</dbReference>
<dbReference type="InterPro" id="IPR036056">
    <property type="entry name" value="Fibrinogen-like_C"/>
</dbReference>
<dbReference type="InterPro" id="IPR010031">
    <property type="entry name" value="FAD_lactone_oxidase-like"/>
</dbReference>
<dbReference type="OrthoDB" id="610608at2759"/>